<comment type="caution">
    <text evidence="3">The sequence shown here is derived from an EMBL/GenBank/DDBJ whole genome shotgun (WGS) entry which is preliminary data.</text>
</comment>
<reference evidence="3" key="1">
    <citation type="submission" date="2019-03" db="EMBL/GenBank/DDBJ databases">
        <title>Lake Tanganyika Metagenome-Assembled Genomes (MAGs).</title>
        <authorList>
            <person name="Tran P."/>
        </authorList>
    </citation>
    <scope>NUCLEOTIDE SEQUENCE</scope>
    <source>
        <strain evidence="3">M_DeepCast_400m_m2_100</strain>
    </source>
</reference>
<evidence type="ECO:0000256" key="1">
    <source>
        <dbReference type="ARBA" id="ARBA00006047"/>
    </source>
</evidence>
<comment type="similarity">
    <text evidence="1">Belongs to the glycogen phosphorylase family.</text>
</comment>
<feature type="non-terminal residue" evidence="3">
    <location>
        <position position="1"/>
    </location>
</feature>
<keyword evidence="2" id="KW-0663">Pyridoxal phosphate</keyword>
<dbReference type="PANTHER" id="PTHR42655">
    <property type="entry name" value="GLYCOGEN PHOSPHORYLASE"/>
    <property type="match status" value="1"/>
</dbReference>
<dbReference type="EMBL" id="VGIY01000158">
    <property type="protein sequence ID" value="MBM3317647.1"/>
    <property type="molecule type" value="Genomic_DNA"/>
</dbReference>
<evidence type="ECO:0000256" key="2">
    <source>
        <dbReference type="PIRSR" id="PIRSR000460-1"/>
    </source>
</evidence>
<dbReference type="Gene3D" id="3.40.50.2000">
    <property type="entry name" value="Glycogen Phosphorylase B"/>
    <property type="match status" value="3"/>
</dbReference>
<dbReference type="GO" id="GO:0005975">
    <property type="term" value="P:carbohydrate metabolic process"/>
    <property type="evidence" value="ECO:0007669"/>
    <property type="project" value="InterPro"/>
</dbReference>
<evidence type="ECO:0000313" key="3">
    <source>
        <dbReference type="EMBL" id="MBM3317647.1"/>
    </source>
</evidence>
<dbReference type="PIRSF" id="PIRSF000460">
    <property type="entry name" value="Pprylas_GlgP"/>
    <property type="match status" value="1"/>
</dbReference>
<evidence type="ECO:0000313" key="4">
    <source>
        <dbReference type="Proteomes" id="UP000748308"/>
    </source>
</evidence>
<protein>
    <submittedName>
        <fullName evidence="3">Alpha-glucan family phosphorylase</fullName>
    </submittedName>
</protein>
<accession>A0A937XB48</accession>
<dbReference type="Proteomes" id="UP000748308">
    <property type="component" value="Unassembled WGS sequence"/>
</dbReference>
<organism evidence="3 4">
    <name type="scientific">Eiseniibacteriota bacterium</name>
    <dbReference type="NCBI Taxonomy" id="2212470"/>
    <lineage>
        <taxon>Bacteria</taxon>
        <taxon>Candidatus Eiseniibacteriota</taxon>
    </lineage>
</organism>
<dbReference type="GO" id="GO:0008184">
    <property type="term" value="F:glycogen phosphorylase activity"/>
    <property type="evidence" value="ECO:0007669"/>
    <property type="project" value="InterPro"/>
</dbReference>
<dbReference type="PANTHER" id="PTHR42655:SF1">
    <property type="entry name" value="GLYCOGEN PHOSPHORYLASE"/>
    <property type="match status" value="1"/>
</dbReference>
<dbReference type="NCBIfam" id="TIGR02094">
    <property type="entry name" value="more_P_ylases"/>
    <property type="match status" value="1"/>
</dbReference>
<feature type="modified residue" description="N6-(pyridoxal phosphate)lysine" evidence="2">
    <location>
        <position position="487"/>
    </location>
</feature>
<gene>
    <name evidence="3" type="primary">glgP</name>
    <name evidence="3" type="ORF">FJY75_07320</name>
</gene>
<dbReference type="InterPro" id="IPR052182">
    <property type="entry name" value="Glycogen/Maltodextrin_Phosph"/>
</dbReference>
<sequence length="741" mass="83473">LPFYAGGLGVLAGDHLKSASELGLPMVGVGLIYRYGYFHQHLDRDGMQMETYRELHFSGLPLQIMRAADGTPRLIEIAIENRRVHARVWRVQVGRIPLFLLDTDISENEPQDRRITHYLYDGDPDVRLRQEIILGVGGLRALEAEDVPPTVCHLNEGHSAFLTLERIASLMERHGLTFAEASEIVAASTVFTTHTPVPAGNEVFAPGLVLRYLRPLCQRLQLSEHDFLGLGRVRPEDGNEPFSTTVLALRLSAFCNGVSRLHGQVARSMWRGLWPETPDNEIPITHITNGVHIASWHSEEVSRLLDRYLGPDWRENPVDQKVWQRVTSIPDTELWRARERLRTSLVGDARQRLREQLQRRGAHAGAGEEVNEILDPDALTICFARRFATYKRAALLFRDRDRLARIVQNPDRPVQFIFAGKAHPKDQPGKELIRAIVKTAELPEFRRHVVFLEDYDIRLARTMVRGADVWLNTPRRPLEASGTSGMKAAANGALNLSVLDGWWCEAYMGENGWAIGNGQAHADVEYQDRAESEALYNLLEQVVVPMFYDRSGNGLPREWLRRVKASLLTICPVFNTNRAAEEYTRLFYIPALVNWNCLLADDMARARRIAQWKAALRLKWNAVQILDVQSASGVDLAVGDRLTVRAEVVLGLVSPDDVNVEIFYGTLEDGRLTNGRASLMAVSRSENGAYEYTGVVNCHTSGHFGYSVRVTPRSTGLEDAFDRELIAWWNASVRRPGVLVP</sequence>
<proteinExistence type="inferred from homology"/>
<dbReference type="AlphaFoldDB" id="A0A937XB48"/>
<dbReference type="GO" id="GO:0030170">
    <property type="term" value="F:pyridoxal phosphate binding"/>
    <property type="evidence" value="ECO:0007669"/>
    <property type="project" value="InterPro"/>
</dbReference>
<name>A0A937XB48_UNCEI</name>
<dbReference type="Pfam" id="PF00343">
    <property type="entry name" value="Phosphorylase"/>
    <property type="match status" value="2"/>
</dbReference>
<dbReference type="InterPro" id="IPR011834">
    <property type="entry name" value="Agluc_phsphrylas"/>
</dbReference>
<dbReference type="InterPro" id="IPR000811">
    <property type="entry name" value="Glyco_trans_35"/>
</dbReference>
<dbReference type="SUPFAM" id="SSF53756">
    <property type="entry name" value="UDP-Glycosyltransferase/glycogen phosphorylase"/>
    <property type="match status" value="1"/>
</dbReference>